<feature type="compositionally biased region" description="Polar residues" evidence="1">
    <location>
        <begin position="160"/>
        <end position="169"/>
    </location>
</feature>
<evidence type="ECO:0000313" key="3">
    <source>
        <dbReference type="Proteomes" id="UP000070544"/>
    </source>
</evidence>
<dbReference type="OrthoDB" id="2179089at2759"/>
<feature type="region of interest" description="Disordered" evidence="1">
    <location>
        <begin position="13"/>
        <end position="58"/>
    </location>
</feature>
<protein>
    <submittedName>
        <fullName evidence="2">Uncharacterized protein</fullName>
    </submittedName>
</protein>
<feature type="compositionally biased region" description="Basic residues" evidence="1">
    <location>
        <begin position="268"/>
        <end position="284"/>
    </location>
</feature>
<feature type="compositionally biased region" description="Polar residues" evidence="1">
    <location>
        <begin position="14"/>
        <end position="26"/>
    </location>
</feature>
<reference evidence="2 3" key="1">
    <citation type="journal article" date="2015" name="Genome Biol. Evol.">
        <title>Phylogenomic analyses indicate that early fungi evolved digesting cell walls of algal ancestors of land plants.</title>
        <authorList>
            <person name="Chang Y."/>
            <person name="Wang S."/>
            <person name="Sekimoto S."/>
            <person name="Aerts A.L."/>
            <person name="Choi C."/>
            <person name="Clum A."/>
            <person name="LaButti K.M."/>
            <person name="Lindquist E.A."/>
            <person name="Yee Ngan C."/>
            <person name="Ohm R.A."/>
            <person name="Salamov A.A."/>
            <person name="Grigoriev I.V."/>
            <person name="Spatafora J.W."/>
            <person name="Berbee M.L."/>
        </authorList>
    </citation>
    <scope>NUCLEOTIDE SEQUENCE [LARGE SCALE GENOMIC DNA]</scope>
    <source>
        <strain evidence="2 3">JEL478</strain>
    </source>
</reference>
<accession>A0A139A2Q1</accession>
<sequence length="321" mass="33676">MKLGISWLRMPNMGRTQSTKGLTSNAAPHATGNGAYTLPRPTTPPSAPDTTYARGAGGPMDLSTILDTDFWSDKERATREGDKADEEWRSDAIAALDYAGDAPAVRAGWGVSSTAQAYARGNAAVRGTTTVLGAGGVGLAGAVAKQQQQEQVWDNPFTDVYQSSSSMATPTRGRTDDVGDERVGRQRSRSRKGDDPKDMTGKGRRKSVDAGGSRARSKSPGAVGRKESKRDKGTPERRKSKSGGGEGMAGMISTDDGGSSPALGARGGSKKKRAASTDRKHKRSGSTAGDGTLDRTKSGSGKRSKSPGRVQESWEVADGYY</sequence>
<dbReference type="EMBL" id="KQ965811">
    <property type="protein sequence ID" value="KXS10928.1"/>
    <property type="molecule type" value="Genomic_DNA"/>
</dbReference>
<organism evidence="2 3">
    <name type="scientific">Gonapodya prolifera (strain JEL478)</name>
    <name type="common">Monoblepharis prolifera</name>
    <dbReference type="NCBI Taxonomy" id="1344416"/>
    <lineage>
        <taxon>Eukaryota</taxon>
        <taxon>Fungi</taxon>
        <taxon>Fungi incertae sedis</taxon>
        <taxon>Chytridiomycota</taxon>
        <taxon>Chytridiomycota incertae sedis</taxon>
        <taxon>Monoblepharidomycetes</taxon>
        <taxon>Monoblepharidales</taxon>
        <taxon>Gonapodyaceae</taxon>
        <taxon>Gonapodya</taxon>
    </lineage>
</organism>
<evidence type="ECO:0000313" key="2">
    <source>
        <dbReference type="EMBL" id="KXS10928.1"/>
    </source>
</evidence>
<dbReference type="AlphaFoldDB" id="A0A139A2Q1"/>
<evidence type="ECO:0000256" key="1">
    <source>
        <dbReference type="SAM" id="MobiDB-lite"/>
    </source>
</evidence>
<feature type="compositionally biased region" description="Basic and acidic residues" evidence="1">
    <location>
        <begin position="224"/>
        <end position="237"/>
    </location>
</feature>
<keyword evidence="3" id="KW-1185">Reference proteome</keyword>
<feature type="compositionally biased region" description="Basic and acidic residues" evidence="1">
    <location>
        <begin position="173"/>
        <end position="184"/>
    </location>
</feature>
<gene>
    <name evidence="2" type="ORF">M427DRAFT_61293</name>
</gene>
<proteinExistence type="predicted"/>
<name>A0A139A2Q1_GONPJ</name>
<feature type="compositionally biased region" description="Basic and acidic residues" evidence="1">
    <location>
        <begin position="191"/>
        <end position="201"/>
    </location>
</feature>
<dbReference type="Proteomes" id="UP000070544">
    <property type="component" value="Unassembled WGS sequence"/>
</dbReference>
<feature type="region of interest" description="Disordered" evidence="1">
    <location>
        <begin position="160"/>
        <end position="321"/>
    </location>
</feature>